<dbReference type="PANTHER" id="PTHR42732">
    <property type="entry name" value="BETA-GALACTOSIDASE"/>
    <property type="match status" value="1"/>
</dbReference>
<evidence type="ECO:0000313" key="13">
    <source>
        <dbReference type="Proteomes" id="UP001215216"/>
    </source>
</evidence>
<dbReference type="Gene3D" id="2.60.120.260">
    <property type="entry name" value="Galactose-binding domain-like"/>
    <property type="match status" value="1"/>
</dbReference>
<feature type="compositionally biased region" description="Polar residues" evidence="4">
    <location>
        <begin position="1365"/>
        <end position="1387"/>
    </location>
</feature>
<name>A0ABY8G2E7_9ACTO</name>
<dbReference type="Pfam" id="PF02837">
    <property type="entry name" value="Glyco_hydro_2_N"/>
    <property type="match status" value="1"/>
</dbReference>
<dbReference type="SUPFAM" id="SSF51445">
    <property type="entry name" value="(Trans)glycosidases"/>
    <property type="match status" value="1"/>
</dbReference>
<dbReference type="Pfam" id="PF18565">
    <property type="entry name" value="Glyco_hydro2_C5"/>
    <property type="match status" value="1"/>
</dbReference>
<comment type="similarity">
    <text evidence="1">Belongs to the glycosyl hydrolase 2 family.</text>
</comment>
<dbReference type="InterPro" id="IPR051913">
    <property type="entry name" value="GH2_Domain-Containing"/>
</dbReference>
<dbReference type="InterPro" id="IPR040605">
    <property type="entry name" value="Glyco_hydro2_dom5"/>
</dbReference>
<dbReference type="RefSeq" id="WP_278013319.1">
    <property type="nucleotide sequence ID" value="NZ_CP121208.1"/>
</dbReference>
<dbReference type="GO" id="GO:0016787">
    <property type="term" value="F:hydrolase activity"/>
    <property type="evidence" value="ECO:0007669"/>
    <property type="project" value="UniProtKB-KW"/>
</dbReference>
<dbReference type="SUPFAM" id="SSF49373">
    <property type="entry name" value="Invasin/intimin cell-adhesion fragments"/>
    <property type="match status" value="1"/>
</dbReference>
<evidence type="ECO:0000259" key="9">
    <source>
        <dbReference type="Pfam" id="PF07532"/>
    </source>
</evidence>
<dbReference type="SUPFAM" id="SSF49785">
    <property type="entry name" value="Galactose-binding domain-like"/>
    <property type="match status" value="1"/>
</dbReference>
<evidence type="ECO:0000313" key="12">
    <source>
        <dbReference type="EMBL" id="WFM83924.1"/>
    </source>
</evidence>
<feature type="domain" description="Glycosyl hydrolases family 2 sugar binding" evidence="8">
    <location>
        <begin position="106"/>
        <end position="197"/>
    </location>
</feature>
<dbReference type="Gene3D" id="3.20.20.80">
    <property type="entry name" value="Glycosidases"/>
    <property type="match status" value="1"/>
</dbReference>
<dbReference type="Gene3D" id="2.60.40.10">
    <property type="entry name" value="Immunoglobulins"/>
    <property type="match status" value="3"/>
</dbReference>
<evidence type="ECO:0000256" key="5">
    <source>
        <dbReference type="SAM" id="Phobius"/>
    </source>
</evidence>
<keyword evidence="3" id="KW-0326">Glycosidase</keyword>
<dbReference type="InterPro" id="IPR008979">
    <property type="entry name" value="Galactose-bd-like_sf"/>
</dbReference>
<dbReference type="InterPro" id="IPR006101">
    <property type="entry name" value="Glyco_hydro_2"/>
</dbReference>
<feature type="compositionally biased region" description="Pro residues" evidence="4">
    <location>
        <begin position="1328"/>
        <end position="1347"/>
    </location>
</feature>
<feature type="region of interest" description="Disordered" evidence="4">
    <location>
        <begin position="1320"/>
        <end position="1422"/>
    </location>
</feature>
<feature type="domain" description="DUF4982" evidence="10">
    <location>
        <begin position="685"/>
        <end position="768"/>
    </location>
</feature>
<dbReference type="InterPro" id="IPR036156">
    <property type="entry name" value="Beta-gal/glucu_dom_sf"/>
</dbReference>
<feature type="domain" description="Bacterial Ig-like" evidence="9">
    <location>
        <begin position="986"/>
        <end position="1041"/>
    </location>
</feature>
<accession>A0ABY8G2E7</accession>
<feature type="domain" description="Glycoside hydrolase family 2" evidence="11">
    <location>
        <begin position="787"/>
        <end position="888"/>
    </location>
</feature>
<dbReference type="InterPro" id="IPR017853">
    <property type="entry name" value="GH"/>
</dbReference>
<dbReference type="PRINTS" id="PR00132">
    <property type="entry name" value="GLHYDRLASE2"/>
</dbReference>
<feature type="domain" description="Bacterial Ig-like" evidence="9">
    <location>
        <begin position="914"/>
        <end position="965"/>
    </location>
</feature>
<keyword evidence="5" id="KW-1133">Transmembrane helix</keyword>
<dbReference type="Pfam" id="PF00703">
    <property type="entry name" value="Glyco_hydro_2"/>
    <property type="match status" value="1"/>
</dbReference>
<evidence type="ECO:0000256" key="4">
    <source>
        <dbReference type="SAM" id="MobiDB-lite"/>
    </source>
</evidence>
<evidence type="ECO:0000256" key="2">
    <source>
        <dbReference type="ARBA" id="ARBA00022801"/>
    </source>
</evidence>
<dbReference type="InterPro" id="IPR013783">
    <property type="entry name" value="Ig-like_fold"/>
</dbReference>
<proteinExistence type="inferred from homology"/>
<dbReference type="InterPro" id="IPR006103">
    <property type="entry name" value="Glyco_hydro_2_cat"/>
</dbReference>
<dbReference type="Proteomes" id="UP001215216">
    <property type="component" value="Chromosome"/>
</dbReference>
<evidence type="ECO:0000259" key="11">
    <source>
        <dbReference type="Pfam" id="PF18565"/>
    </source>
</evidence>
<feature type="domain" description="Glycoside hydrolase family 2 catalytic" evidence="7">
    <location>
        <begin position="326"/>
        <end position="502"/>
    </location>
</feature>
<evidence type="ECO:0000259" key="6">
    <source>
        <dbReference type="Pfam" id="PF00703"/>
    </source>
</evidence>
<dbReference type="Pfam" id="PF07532">
    <property type="entry name" value="Big_4"/>
    <property type="match status" value="2"/>
</dbReference>
<dbReference type="InterPro" id="IPR006102">
    <property type="entry name" value="Ig-like_GH2"/>
</dbReference>
<keyword evidence="5" id="KW-0472">Membrane</keyword>
<sequence>MSTLALTLTAFGPLPHAAAENNYSTLTTSDQMVSAPEDLYTTALDAHTRVHNFNDGWKFKLGANDGAQSKSFSDANWRSIDLPHDYSIEQDFTKSGEAESGYLPGGVGWYRKNLPLSEDFAGKRINLNFDGVYMDATVYVNGKKVANHPYGYTPFSVDITDDVEIGATNVIAVKVNHETPSSRWYSGSGIYRNVDLVVTNPVHVGHDGVRVIAPNLKSGGDIPLEVTARLENESAKPAVVKVSHEITTLDGKSVLGKSEAKTVQLKAGERLDTKEKFTAKGVKLWDLETPTRYRVTTTVADADGVVLDKTSVTTGFRTTAFDPNTGFSLNGKKMKLKGVSMHHDQGALGARAYRAAIARQIRILKEMGVNAIRVTHNPASRDLIELADEMGVLIVEESFDGFQYPKNGNYNDYSRFFNAKVGENSALENVPAGSTWARFDIESMIHRSMNSPSVIMWSIGNEIGEGTGSYTDMGHYTQSQANLIQWAQAADPTRPVTRGDNQIKDGSHSGEKLMDELAKAGGIAGLNYSAGAKYDDIHHRYPTWAIYGSETASSVNSRGVYNRTEDSKQTSDKLLTSYDKSKVNWGAYASQAWFDVVTRDHVAGEFVWTGFDYIGEPTHWNGIDRYHPDQQGAWPAPKNSYFGIVDTAGFPKDSYYLYQSQWNDKAKTVHILPAWNGDVLNKKPGEKVKVDVYSNAAAVELYLTPAKGGEKKKVGEKQIFETKKTPANYTYQLVKGKPEQHESLYMTWEVPFEEGKLEAVGYDANGQKLEKTLGRNVVETAGKPAKLDVHVDRKEIAANGSDLAYVEVTVTDDKGVPVPSANDLVTFEVTGDGVFMGSDNGEQADHTRYDSKSRKAFAGKVLGIVKSTKKAGSFTVKATAATLATGSATVTTKATGVAESDKKAVDHYKFPRTVYVKAGNKPLLPATIDAYNAAGKAMSSKVTWGEIPPAKYAKAGNFTVAGKTDAGDTVSIYVVVIDGVGAVLSYSETTPVGTPVVLPEQRPVVMPDGKILDTTLPVTWEKPEATKWNTPGTVTVKGSAEIFGKKYPVTATIRVQEASTKIGQNTAGAARLSQSITEKADQTDTLEAINDGKTEVPPISDGPNPNVWTNYNYTQNKNIDEADIVFTYDTQQQFGEFEVWFYKDQWSARYPKAGTTQFFVRNAQGDEWTKVDTEESIGVEKGNVISYTYKLKKAVQGTFVKLHVVNNPDVKTGKTQNGKEVKPVTGISEVLLKGVEKSFPKNSTVALDKVTLNGKALPAEALKAWKFESSEAGAKSLDATAPDNAAVTILPQYKAVSRVIVEAEDHSAQKVFEITFAGTPQTEEPGAVPAPDPNPTVPAPQPEPTTPSIPTDTVTPPAENPQPITPSDKQTAPTQPDPTVSEKSSVAWTELTAALKDSMGKETPSTPARTEQSKNSGAPATSSSLVLTGATVMGLGIAAVILAGAGTILLARKNKRS</sequence>
<dbReference type="InterPro" id="IPR008964">
    <property type="entry name" value="Invasin/intimin_cell_adhesion"/>
</dbReference>
<reference evidence="12 13" key="1">
    <citation type="submission" date="2023-03" db="EMBL/GenBank/DDBJ databases">
        <title>Complete genome of Arcanobacterium canis strain DSM 25104 isolated in 2010 from a canine otitis externa in Germany.</title>
        <authorList>
            <person name="Borowiak M."/>
            <person name="Kreitlow A."/>
            <person name="Malorny B."/>
            <person name="Laemmler C."/>
            <person name="Prenger-Berninghoff E."/>
            <person name="Ploetz M."/>
            <person name="Abdulmawjood A."/>
        </authorList>
    </citation>
    <scope>NUCLEOTIDE SEQUENCE [LARGE SCALE GENOMIC DNA]</scope>
    <source>
        <strain evidence="12 13">DSM 25104</strain>
    </source>
</reference>
<gene>
    <name evidence="12" type="ORF">P7079_02805</name>
</gene>
<dbReference type="Pfam" id="PF02836">
    <property type="entry name" value="Glyco_hydro_2_C"/>
    <property type="match status" value="1"/>
</dbReference>
<feature type="compositionally biased region" description="Polar residues" evidence="4">
    <location>
        <begin position="1403"/>
        <end position="1422"/>
    </location>
</feature>
<dbReference type="SUPFAM" id="SSF49303">
    <property type="entry name" value="beta-Galactosidase/glucuronidase domain"/>
    <property type="match status" value="1"/>
</dbReference>
<keyword evidence="2 12" id="KW-0378">Hydrolase</keyword>
<feature type="domain" description="Glycoside hydrolase family 2 immunoglobulin-like beta-sandwich" evidence="6">
    <location>
        <begin position="213"/>
        <end position="317"/>
    </location>
</feature>
<protein>
    <submittedName>
        <fullName evidence="12">Glycoside hydrolase family 2 TIM barrel-domain containing protein</fullName>
    </submittedName>
</protein>
<dbReference type="InterPro" id="IPR006104">
    <property type="entry name" value="Glyco_hydro_2_N"/>
</dbReference>
<dbReference type="InterPro" id="IPR011081">
    <property type="entry name" value="Big_4"/>
</dbReference>
<evidence type="ECO:0000259" key="8">
    <source>
        <dbReference type="Pfam" id="PF02837"/>
    </source>
</evidence>
<keyword evidence="13" id="KW-1185">Reference proteome</keyword>
<evidence type="ECO:0000256" key="1">
    <source>
        <dbReference type="ARBA" id="ARBA00007401"/>
    </source>
</evidence>
<keyword evidence="5" id="KW-0812">Transmembrane</keyword>
<evidence type="ECO:0000259" key="10">
    <source>
        <dbReference type="Pfam" id="PF16355"/>
    </source>
</evidence>
<organism evidence="12 13">
    <name type="scientific">Arcanobacterium canis</name>
    <dbReference type="NCBI Taxonomy" id="999183"/>
    <lineage>
        <taxon>Bacteria</taxon>
        <taxon>Bacillati</taxon>
        <taxon>Actinomycetota</taxon>
        <taxon>Actinomycetes</taxon>
        <taxon>Actinomycetales</taxon>
        <taxon>Actinomycetaceae</taxon>
        <taxon>Arcanobacterium</taxon>
    </lineage>
</organism>
<evidence type="ECO:0000259" key="7">
    <source>
        <dbReference type="Pfam" id="PF02836"/>
    </source>
</evidence>
<dbReference type="EMBL" id="CP121208">
    <property type="protein sequence ID" value="WFM83924.1"/>
    <property type="molecule type" value="Genomic_DNA"/>
</dbReference>
<feature type="transmembrane region" description="Helical" evidence="5">
    <location>
        <begin position="1425"/>
        <end position="1451"/>
    </location>
</feature>
<dbReference type="Pfam" id="PF16355">
    <property type="entry name" value="DUF4982"/>
    <property type="match status" value="1"/>
</dbReference>
<dbReference type="PANTHER" id="PTHR42732:SF1">
    <property type="entry name" value="BETA-MANNOSIDASE"/>
    <property type="match status" value="1"/>
</dbReference>
<evidence type="ECO:0000256" key="3">
    <source>
        <dbReference type="ARBA" id="ARBA00023295"/>
    </source>
</evidence>
<dbReference type="InterPro" id="IPR032311">
    <property type="entry name" value="DUF4982"/>
</dbReference>